<dbReference type="InterPro" id="IPR029028">
    <property type="entry name" value="Alpha/beta_knot_MTases"/>
</dbReference>
<dbReference type="EMBL" id="JBHTIB010000012">
    <property type="protein sequence ID" value="MFD0836444.1"/>
    <property type="molecule type" value="Genomic_DNA"/>
</dbReference>
<evidence type="ECO:0000259" key="7">
    <source>
        <dbReference type="Pfam" id="PF00588"/>
    </source>
</evidence>
<dbReference type="InterPro" id="IPR033671">
    <property type="entry name" value="TrmH"/>
</dbReference>
<evidence type="ECO:0000256" key="2">
    <source>
        <dbReference type="ARBA" id="ARBA00022603"/>
    </source>
</evidence>
<protein>
    <submittedName>
        <fullName evidence="8">TrmH family RNA methyltransferase</fullName>
    </submittedName>
</protein>
<dbReference type="GO" id="GO:0008168">
    <property type="term" value="F:methyltransferase activity"/>
    <property type="evidence" value="ECO:0007669"/>
    <property type="project" value="UniProtKB-KW"/>
</dbReference>
<keyword evidence="4" id="KW-0949">S-adenosyl-L-methionine</keyword>
<keyword evidence="3" id="KW-0808">Transferase</keyword>
<feature type="domain" description="tRNA/rRNA methyltransferase SpoU type" evidence="7">
    <location>
        <begin position="20"/>
        <end position="162"/>
    </location>
</feature>
<dbReference type="InterPro" id="IPR001537">
    <property type="entry name" value="SpoU_MeTrfase"/>
</dbReference>
<proteinExistence type="predicted"/>
<keyword evidence="1" id="KW-0820">tRNA-binding</keyword>
<reference evidence="9" key="1">
    <citation type="journal article" date="2019" name="Int. J. Syst. Evol. Microbiol.">
        <title>The Global Catalogue of Microorganisms (GCM) 10K type strain sequencing project: providing services to taxonomists for standard genome sequencing and annotation.</title>
        <authorList>
            <consortium name="The Broad Institute Genomics Platform"/>
            <consortium name="The Broad Institute Genome Sequencing Center for Infectious Disease"/>
            <person name="Wu L."/>
            <person name="Ma J."/>
        </authorList>
    </citation>
    <scope>NUCLEOTIDE SEQUENCE [LARGE SCALE GENOMIC DNA]</scope>
    <source>
        <strain evidence="9">CCUG 60529</strain>
    </source>
</reference>
<keyword evidence="2 8" id="KW-0489">Methyltransferase</keyword>
<dbReference type="Pfam" id="PF00588">
    <property type="entry name" value="SpoU_methylase"/>
    <property type="match status" value="1"/>
</dbReference>
<evidence type="ECO:0000313" key="9">
    <source>
        <dbReference type="Proteomes" id="UP001597011"/>
    </source>
</evidence>
<comment type="caution">
    <text evidence="8">The sequence shown here is derived from an EMBL/GenBank/DDBJ whole genome shotgun (WGS) entry which is preliminary data.</text>
</comment>
<keyword evidence="6" id="KW-0694">RNA-binding</keyword>
<dbReference type="GO" id="GO:0032259">
    <property type="term" value="P:methylation"/>
    <property type="evidence" value="ECO:0007669"/>
    <property type="project" value="UniProtKB-KW"/>
</dbReference>
<evidence type="ECO:0000256" key="3">
    <source>
        <dbReference type="ARBA" id="ARBA00022679"/>
    </source>
</evidence>
<evidence type="ECO:0000313" key="8">
    <source>
        <dbReference type="EMBL" id="MFD0836444.1"/>
    </source>
</evidence>
<evidence type="ECO:0000256" key="6">
    <source>
        <dbReference type="ARBA" id="ARBA00022884"/>
    </source>
</evidence>
<dbReference type="Gene3D" id="3.40.1280.10">
    <property type="match status" value="1"/>
</dbReference>
<sequence>MSLVQLTHYNTNFSKRQFPITLISDNVSNAANLGSLFRMADAFGVQKLILCGGNISLGRKMAKTSRATENHVNFEICESASNVVDDLKSKNYQIISIEITENSTAIHNFKFSAVKPIALIIGDENFGVSEDILKQSDAIIHIDMYGHNSSMNVVQATNIALYEITKQLL</sequence>
<accession>A0ABW3BV73</accession>
<gene>
    <name evidence="8" type="ORF">ACFQ0I_11740</name>
</gene>
<keyword evidence="5" id="KW-0819">tRNA processing</keyword>
<dbReference type="SUPFAM" id="SSF75217">
    <property type="entry name" value="alpha/beta knot"/>
    <property type="match status" value="1"/>
</dbReference>
<dbReference type="RefSeq" id="WP_379942487.1">
    <property type="nucleotide sequence ID" value="NZ_JBHTIB010000012.1"/>
</dbReference>
<dbReference type="PANTHER" id="PTHR43453">
    <property type="entry name" value="RRNA METHYLASE-LIKE"/>
    <property type="match status" value="1"/>
</dbReference>
<keyword evidence="9" id="KW-1185">Reference proteome</keyword>
<dbReference type="CDD" id="cd18082">
    <property type="entry name" value="SpoU-like_family"/>
    <property type="match status" value="1"/>
</dbReference>
<evidence type="ECO:0000256" key="4">
    <source>
        <dbReference type="ARBA" id="ARBA00022691"/>
    </source>
</evidence>
<evidence type="ECO:0000256" key="1">
    <source>
        <dbReference type="ARBA" id="ARBA00022555"/>
    </source>
</evidence>
<evidence type="ECO:0000256" key="5">
    <source>
        <dbReference type="ARBA" id="ARBA00022694"/>
    </source>
</evidence>
<dbReference type="PANTHER" id="PTHR43453:SF1">
    <property type="entry name" value="TRNA_RRNA METHYLTRANSFERASE SPOU TYPE DOMAIN-CONTAINING PROTEIN"/>
    <property type="match status" value="1"/>
</dbReference>
<organism evidence="8 9">
    <name type="scientific">Mariniflexile aquimaris</name>
    <dbReference type="NCBI Taxonomy" id="881009"/>
    <lineage>
        <taxon>Bacteria</taxon>
        <taxon>Pseudomonadati</taxon>
        <taxon>Bacteroidota</taxon>
        <taxon>Flavobacteriia</taxon>
        <taxon>Flavobacteriales</taxon>
        <taxon>Flavobacteriaceae</taxon>
        <taxon>Mariniflexile</taxon>
    </lineage>
</organism>
<dbReference type="InterPro" id="IPR029026">
    <property type="entry name" value="tRNA_m1G_MTases_N"/>
</dbReference>
<name>A0ABW3BV73_9FLAO</name>
<dbReference type="Proteomes" id="UP001597011">
    <property type="component" value="Unassembled WGS sequence"/>
</dbReference>